<name>A0AAJ1JH78_XENBV</name>
<sequence length="84" mass="9527">NSLSIGYTQSKWVAEQYVQQARCQGVDINIYRIGRISGDSVTGACQEEDFLWRQIKSFIQMGIAPYPELLRTDLLPVDFVSKAI</sequence>
<evidence type="ECO:0000313" key="5">
    <source>
        <dbReference type="Proteomes" id="UP001222434"/>
    </source>
</evidence>
<feature type="non-terminal residue" evidence="4">
    <location>
        <position position="1"/>
    </location>
</feature>
<feature type="non-terminal residue" evidence="4">
    <location>
        <position position="84"/>
    </location>
</feature>
<evidence type="ECO:0000259" key="3">
    <source>
        <dbReference type="Pfam" id="PF07993"/>
    </source>
</evidence>
<feature type="domain" description="Thioester reductase (TE)" evidence="3">
    <location>
        <begin position="3"/>
        <end position="84"/>
    </location>
</feature>
<evidence type="ECO:0000313" key="4">
    <source>
        <dbReference type="EMBL" id="MDE1480838.1"/>
    </source>
</evidence>
<dbReference type="InterPro" id="IPR013120">
    <property type="entry name" value="FAR_NAD-bd"/>
</dbReference>
<proteinExistence type="predicted"/>
<keyword evidence="2" id="KW-0597">Phosphoprotein</keyword>
<gene>
    <name evidence="4" type="ORF">KKJ01_22420</name>
</gene>
<dbReference type="InterPro" id="IPR036291">
    <property type="entry name" value="NAD(P)-bd_dom_sf"/>
</dbReference>
<reference evidence="4" key="2">
    <citation type="journal article" date="2022" name="J. Evol. Biol.">
        <title>Pre- and post-association barriers to host switching in sympatric mutualists.</title>
        <authorList>
            <person name="Dinges Z.M."/>
            <person name="Phillips R.K."/>
            <person name="Lively C.M."/>
            <person name="Bashey F."/>
        </authorList>
    </citation>
    <scope>NUCLEOTIDE SEQUENCE</scope>
    <source>
        <strain evidence="4">MC_266_E_2016</strain>
    </source>
</reference>
<dbReference type="RefSeq" id="WP_274714153.1">
    <property type="nucleotide sequence ID" value="NZ_JAILSO010000369.1"/>
</dbReference>
<organism evidence="4 5">
    <name type="scientific">Xenorhabdus bovienii</name>
    <name type="common">Xenorhabdus nematophila subsp. bovienii</name>
    <dbReference type="NCBI Taxonomy" id="40576"/>
    <lineage>
        <taxon>Bacteria</taxon>
        <taxon>Pseudomonadati</taxon>
        <taxon>Pseudomonadota</taxon>
        <taxon>Gammaproteobacteria</taxon>
        <taxon>Enterobacterales</taxon>
        <taxon>Morganellaceae</taxon>
        <taxon>Xenorhabdus</taxon>
    </lineage>
</organism>
<accession>A0AAJ1JH78</accession>
<keyword evidence="1" id="KW-0596">Phosphopantetheine</keyword>
<dbReference type="Proteomes" id="UP001222434">
    <property type="component" value="Unassembled WGS sequence"/>
</dbReference>
<dbReference type="PANTHER" id="PTHR44845">
    <property type="entry name" value="CARRIER DOMAIN-CONTAINING PROTEIN"/>
    <property type="match status" value="1"/>
</dbReference>
<reference evidence="4" key="1">
    <citation type="submission" date="2021-08" db="EMBL/GenBank/DDBJ databases">
        <authorList>
            <person name="Papudeshi B."/>
            <person name="Bashey-Visser F."/>
        </authorList>
    </citation>
    <scope>NUCLEOTIDE SEQUENCE</scope>
    <source>
        <strain evidence="4">MC_266_E_2016</strain>
    </source>
</reference>
<comment type="caution">
    <text evidence="4">The sequence shown here is derived from an EMBL/GenBank/DDBJ whole genome shotgun (WGS) entry which is preliminary data.</text>
</comment>
<dbReference type="Pfam" id="PF07993">
    <property type="entry name" value="NAD_binding_4"/>
    <property type="match status" value="1"/>
</dbReference>
<protein>
    <submittedName>
        <fullName evidence="4">SDR family oxidoreductase</fullName>
    </submittedName>
</protein>
<evidence type="ECO:0000256" key="2">
    <source>
        <dbReference type="ARBA" id="ARBA00022553"/>
    </source>
</evidence>
<evidence type="ECO:0000256" key="1">
    <source>
        <dbReference type="ARBA" id="ARBA00022450"/>
    </source>
</evidence>
<dbReference type="Gene3D" id="3.40.50.720">
    <property type="entry name" value="NAD(P)-binding Rossmann-like Domain"/>
    <property type="match status" value="1"/>
</dbReference>
<dbReference type="PANTHER" id="PTHR44845:SF6">
    <property type="entry name" value="BETA-ALANINE-ACTIVATING ENZYME"/>
    <property type="match status" value="1"/>
</dbReference>
<dbReference type="SUPFAM" id="SSF51735">
    <property type="entry name" value="NAD(P)-binding Rossmann-fold domains"/>
    <property type="match status" value="1"/>
</dbReference>
<dbReference type="AlphaFoldDB" id="A0AAJ1JH78"/>
<dbReference type="EMBL" id="JAILSO010000369">
    <property type="protein sequence ID" value="MDE1480838.1"/>
    <property type="molecule type" value="Genomic_DNA"/>
</dbReference>